<gene>
    <name evidence="1" type="ORF">K05K4_50570</name>
</gene>
<dbReference type="EMBL" id="CP017904">
    <property type="protein sequence ID" value="ARP21759.1"/>
    <property type="molecule type" value="Genomic_DNA"/>
</dbReference>
<evidence type="ECO:0008006" key="2">
    <source>
        <dbReference type="Google" id="ProtNLM"/>
    </source>
</evidence>
<proteinExistence type="predicted"/>
<protein>
    <recommendedName>
        <fullName evidence="2">Lipoprotein</fullName>
    </recommendedName>
</protein>
<reference evidence="1" key="1">
    <citation type="submission" date="2016-10" db="EMBL/GenBank/DDBJ databases">
        <title>The High Quality Genome of Vibrio alginolyticus K01M1.</title>
        <authorList>
            <person name="Wendling C."/>
            <person name="Chibani C.M."/>
            <person name="Hertel R."/>
            <person name="Sproer C."/>
            <person name="Bunk B."/>
            <person name="Overmann J."/>
            <person name="Roth O."/>
            <person name="Liesegang H."/>
        </authorList>
    </citation>
    <scope>NUCLEOTIDE SEQUENCE</scope>
    <source>
        <strain evidence="1">K05K4</strain>
        <plasmid evidence="1">pL289</plasmid>
    </source>
</reference>
<dbReference type="AlphaFoldDB" id="A0A1W6TLF3"/>
<sequence>MKKLLTITSVAILLSGCVTKPQPTSEYNILDPFQVASDYLLNSRHYTTKNGNVDFNYREYLIFQKTNSASLFHTEDWEQLIIKMENTVDESEITRRYKLDDTISRTCWAQRNDAQVSVQSNGMRATVKPNYINACVSEELGPNYPLFTYSWTDDPVLGQYLTITKPANHYNDRDYLCKLKREGYHFDMHLYCK</sequence>
<dbReference type="PROSITE" id="PS51257">
    <property type="entry name" value="PROKAR_LIPOPROTEIN"/>
    <property type="match status" value="1"/>
</dbReference>
<accession>A0A1W6TLF3</accession>
<name>A0A1W6TLF3_VIBAL</name>
<geneLocation type="plasmid" evidence="1">
    <name>pL289</name>
</geneLocation>
<organism evidence="1">
    <name type="scientific">Vibrio alginolyticus</name>
    <dbReference type="NCBI Taxonomy" id="663"/>
    <lineage>
        <taxon>Bacteria</taxon>
        <taxon>Pseudomonadati</taxon>
        <taxon>Pseudomonadota</taxon>
        <taxon>Gammaproteobacteria</taxon>
        <taxon>Vibrionales</taxon>
        <taxon>Vibrionaceae</taxon>
        <taxon>Vibrio</taxon>
    </lineage>
</organism>
<evidence type="ECO:0000313" key="1">
    <source>
        <dbReference type="EMBL" id="ARP21759.1"/>
    </source>
</evidence>
<dbReference type="RefSeq" id="WP_025767424.1">
    <property type="nucleotide sequence ID" value="NZ_CP017893.1"/>
</dbReference>
<keyword evidence="1" id="KW-0614">Plasmid</keyword>